<reference evidence="2 3" key="1">
    <citation type="journal article" date="2017" name="Nat. Commun.">
        <title>Genome assembly with in vitro proximity ligation data and whole-genome triplication in lettuce.</title>
        <authorList>
            <person name="Reyes-Chin-Wo S."/>
            <person name="Wang Z."/>
            <person name="Yang X."/>
            <person name="Kozik A."/>
            <person name="Arikit S."/>
            <person name="Song C."/>
            <person name="Xia L."/>
            <person name="Froenicke L."/>
            <person name="Lavelle D.O."/>
            <person name="Truco M.J."/>
            <person name="Xia R."/>
            <person name="Zhu S."/>
            <person name="Xu C."/>
            <person name="Xu H."/>
            <person name="Xu X."/>
            <person name="Cox K."/>
            <person name="Korf I."/>
            <person name="Meyers B.C."/>
            <person name="Michelmore R.W."/>
        </authorList>
    </citation>
    <scope>NUCLEOTIDE SEQUENCE [LARGE SCALE GENOMIC DNA]</scope>
    <source>
        <strain evidence="3">cv. Salinas</strain>
        <tissue evidence="2">Seedlings</tissue>
    </source>
</reference>
<keyword evidence="3" id="KW-1185">Reference proteome</keyword>
<dbReference type="Proteomes" id="UP000235145">
    <property type="component" value="Unassembled WGS sequence"/>
</dbReference>
<dbReference type="AlphaFoldDB" id="A0A9R1WRH1"/>
<accession>A0A9R1WRH1</accession>
<evidence type="ECO:0000259" key="1">
    <source>
        <dbReference type="Pfam" id="PF13966"/>
    </source>
</evidence>
<gene>
    <name evidence="2" type="ORF">LSAT_V11C900478790</name>
</gene>
<dbReference type="InterPro" id="IPR026960">
    <property type="entry name" value="RVT-Znf"/>
</dbReference>
<feature type="domain" description="Reverse transcriptase zinc-binding" evidence="1">
    <location>
        <begin position="75"/>
        <end position="140"/>
    </location>
</feature>
<sequence>MVADRITLGGNNWKWKSDPVVVGLSTDLENLTRCIASTHLQSGEDQITCILTSNGKFKVDVLRKKIENKPSLIINPLQIDWSKIIPIKVTTFIWQATMGKIPSAMALSHRGVNVDTYSCNSCIDGLEDANHIVVRCPYAISITEDILGWCGLHQVKFQSIEEVIHFAANQDNSTSSRPAAAFAFTARVSGDLGSELARITAKQQLALKTARLGEVSSHQRLKNGNAIRGVPGFELGSPP</sequence>
<dbReference type="EMBL" id="NBSK02000009">
    <property type="protein sequence ID" value="KAJ0184794.1"/>
    <property type="molecule type" value="Genomic_DNA"/>
</dbReference>
<proteinExistence type="predicted"/>
<evidence type="ECO:0000313" key="2">
    <source>
        <dbReference type="EMBL" id="KAJ0184794.1"/>
    </source>
</evidence>
<organism evidence="2 3">
    <name type="scientific">Lactuca sativa</name>
    <name type="common">Garden lettuce</name>
    <dbReference type="NCBI Taxonomy" id="4236"/>
    <lineage>
        <taxon>Eukaryota</taxon>
        <taxon>Viridiplantae</taxon>
        <taxon>Streptophyta</taxon>
        <taxon>Embryophyta</taxon>
        <taxon>Tracheophyta</taxon>
        <taxon>Spermatophyta</taxon>
        <taxon>Magnoliopsida</taxon>
        <taxon>eudicotyledons</taxon>
        <taxon>Gunneridae</taxon>
        <taxon>Pentapetalae</taxon>
        <taxon>asterids</taxon>
        <taxon>campanulids</taxon>
        <taxon>Asterales</taxon>
        <taxon>Asteraceae</taxon>
        <taxon>Cichorioideae</taxon>
        <taxon>Cichorieae</taxon>
        <taxon>Lactucinae</taxon>
        <taxon>Lactuca</taxon>
    </lineage>
</organism>
<comment type="caution">
    <text evidence="2">The sequence shown here is derived from an EMBL/GenBank/DDBJ whole genome shotgun (WGS) entry which is preliminary data.</text>
</comment>
<protein>
    <recommendedName>
        <fullName evidence="1">Reverse transcriptase zinc-binding domain-containing protein</fullName>
    </recommendedName>
</protein>
<evidence type="ECO:0000313" key="3">
    <source>
        <dbReference type="Proteomes" id="UP000235145"/>
    </source>
</evidence>
<dbReference type="Pfam" id="PF13966">
    <property type="entry name" value="zf-RVT"/>
    <property type="match status" value="1"/>
</dbReference>
<name>A0A9R1WRH1_LACSA</name>